<sequence>MPMSFRSPNPGKPGTTAPPVASEKTRIEVFLPSSSESYSERQDVDSLPESTESRTVNAQGHRDAPSPVDGREFPVKPTMAHPLYQPGRRAEDDPPKLKTRFAKFSKPGMDAELAATPGTLSAAPGHGSKSTGLPSEIDGLPGPGIGRSAKFLSSYSHNYGQNEGGKTWWSAK</sequence>
<keyword evidence="3" id="KW-1185">Reference proteome</keyword>
<feature type="region of interest" description="Disordered" evidence="1">
    <location>
        <begin position="1"/>
        <end position="95"/>
    </location>
</feature>
<reference evidence="2" key="1">
    <citation type="submission" date="2022-11" db="UniProtKB">
        <authorList>
            <consortium name="EnsemblMetazoa"/>
        </authorList>
    </citation>
    <scope>IDENTIFICATION</scope>
</reference>
<accession>A0A914A1A4</accession>
<proteinExistence type="predicted"/>
<protein>
    <submittedName>
        <fullName evidence="2">Uncharacterized protein</fullName>
    </submittedName>
</protein>
<dbReference type="AlphaFoldDB" id="A0A914A1A4"/>
<dbReference type="EnsemblMetazoa" id="XM_038201715.1">
    <property type="protein sequence ID" value="XP_038057643.1"/>
    <property type="gene ID" value="LOC119729181"/>
</dbReference>
<feature type="compositionally biased region" description="Polar residues" evidence="1">
    <location>
        <begin position="48"/>
        <end position="58"/>
    </location>
</feature>
<evidence type="ECO:0000313" key="2">
    <source>
        <dbReference type="EnsemblMetazoa" id="XP_038057643.1"/>
    </source>
</evidence>
<dbReference type="RefSeq" id="XP_038057643.1">
    <property type="nucleotide sequence ID" value="XM_038201715.1"/>
</dbReference>
<dbReference type="Proteomes" id="UP000887568">
    <property type="component" value="Unplaced"/>
</dbReference>
<feature type="region of interest" description="Disordered" evidence="1">
    <location>
        <begin position="117"/>
        <end position="146"/>
    </location>
</feature>
<evidence type="ECO:0000256" key="1">
    <source>
        <dbReference type="SAM" id="MobiDB-lite"/>
    </source>
</evidence>
<dbReference type="GeneID" id="119729181"/>
<feature type="compositionally biased region" description="Basic and acidic residues" evidence="1">
    <location>
        <begin position="60"/>
        <end position="74"/>
    </location>
</feature>
<name>A0A914A1A4_PATMI</name>
<dbReference type="OMA" id="EGGKTWW"/>
<organism evidence="2 3">
    <name type="scientific">Patiria miniata</name>
    <name type="common">Bat star</name>
    <name type="synonym">Asterina miniata</name>
    <dbReference type="NCBI Taxonomy" id="46514"/>
    <lineage>
        <taxon>Eukaryota</taxon>
        <taxon>Metazoa</taxon>
        <taxon>Echinodermata</taxon>
        <taxon>Eleutherozoa</taxon>
        <taxon>Asterozoa</taxon>
        <taxon>Asteroidea</taxon>
        <taxon>Valvatacea</taxon>
        <taxon>Valvatida</taxon>
        <taxon>Asterinidae</taxon>
        <taxon>Patiria</taxon>
    </lineage>
</organism>
<evidence type="ECO:0000313" key="3">
    <source>
        <dbReference type="Proteomes" id="UP000887568"/>
    </source>
</evidence>